<feature type="compositionally biased region" description="Basic residues" evidence="1">
    <location>
        <begin position="1"/>
        <end position="11"/>
    </location>
</feature>
<evidence type="ECO:0000313" key="2">
    <source>
        <dbReference type="EMBL" id="CAK0867822.1"/>
    </source>
</evidence>
<feature type="non-terminal residue" evidence="2">
    <location>
        <position position="1"/>
    </location>
</feature>
<accession>A0ABN9V5I9</accession>
<organism evidence="2 3">
    <name type="scientific">Prorocentrum cordatum</name>
    <dbReference type="NCBI Taxonomy" id="2364126"/>
    <lineage>
        <taxon>Eukaryota</taxon>
        <taxon>Sar</taxon>
        <taxon>Alveolata</taxon>
        <taxon>Dinophyceae</taxon>
        <taxon>Prorocentrales</taxon>
        <taxon>Prorocentraceae</taxon>
        <taxon>Prorocentrum</taxon>
    </lineage>
</organism>
<feature type="compositionally biased region" description="Gly residues" evidence="1">
    <location>
        <begin position="19"/>
        <end position="28"/>
    </location>
</feature>
<dbReference type="EMBL" id="CAUYUJ010016685">
    <property type="protein sequence ID" value="CAK0867822.1"/>
    <property type="molecule type" value="Genomic_DNA"/>
</dbReference>
<comment type="caution">
    <text evidence="2">The sequence shown here is derived from an EMBL/GenBank/DDBJ whole genome shotgun (WGS) entry which is preliminary data.</text>
</comment>
<feature type="region of interest" description="Disordered" evidence="1">
    <location>
        <begin position="1"/>
        <end position="35"/>
    </location>
</feature>
<gene>
    <name evidence="2" type="ORF">PCOR1329_LOCUS54670</name>
</gene>
<keyword evidence="3" id="KW-1185">Reference proteome</keyword>
<dbReference type="Proteomes" id="UP001189429">
    <property type="component" value="Unassembled WGS sequence"/>
</dbReference>
<proteinExistence type="predicted"/>
<protein>
    <submittedName>
        <fullName evidence="2">Uncharacterized protein</fullName>
    </submittedName>
</protein>
<evidence type="ECO:0000256" key="1">
    <source>
        <dbReference type="SAM" id="MobiDB-lite"/>
    </source>
</evidence>
<reference evidence="2" key="1">
    <citation type="submission" date="2023-10" db="EMBL/GenBank/DDBJ databases">
        <authorList>
            <person name="Chen Y."/>
            <person name="Shah S."/>
            <person name="Dougan E. K."/>
            <person name="Thang M."/>
            <person name="Chan C."/>
        </authorList>
    </citation>
    <scope>NUCLEOTIDE SEQUENCE [LARGE SCALE GENOMIC DNA]</scope>
</reference>
<sequence>EKKHKKEKKGKHGGDDELFGGGAGGSRPGGLAAWQEEPSAEVVEDRMERLRPEDEYAVEHEVREQRKRLERE</sequence>
<evidence type="ECO:0000313" key="3">
    <source>
        <dbReference type="Proteomes" id="UP001189429"/>
    </source>
</evidence>
<name>A0ABN9V5I9_9DINO</name>
<feature type="non-terminal residue" evidence="2">
    <location>
        <position position="72"/>
    </location>
</feature>